<reference evidence="2" key="1">
    <citation type="submission" date="2021-01" db="EMBL/GenBank/DDBJ databases">
        <title>Whole genome shotgun sequence of Dactylosporangium siamense NBRC 106093.</title>
        <authorList>
            <person name="Komaki H."/>
            <person name="Tamura T."/>
        </authorList>
    </citation>
    <scope>NUCLEOTIDE SEQUENCE</scope>
    <source>
        <strain evidence="2">NBRC 106093</strain>
    </source>
</reference>
<accession>A0A919PP32</accession>
<dbReference type="PROSITE" id="PS51819">
    <property type="entry name" value="VOC"/>
    <property type="match status" value="1"/>
</dbReference>
<evidence type="ECO:0000313" key="3">
    <source>
        <dbReference type="Proteomes" id="UP000660611"/>
    </source>
</evidence>
<keyword evidence="3" id="KW-1185">Reference proteome</keyword>
<protein>
    <recommendedName>
        <fullName evidence="1">VOC domain-containing protein</fullName>
    </recommendedName>
</protein>
<dbReference type="CDD" id="cd07247">
    <property type="entry name" value="SgaA_N_like"/>
    <property type="match status" value="1"/>
</dbReference>
<dbReference type="RefSeq" id="WP_203847715.1">
    <property type="nucleotide sequence ID" value="NZ_BAAAVW010000012.1"/>
</dbReference>
<dbReference type="PANTHER" id="PTHR33993">
    <property type="entry name" value="GLYOXALASE-RELATED"/>
    <property type="match status" value="1"/>
</dbReference>
<dbReference type="InterPro" id="IPR052164">
    <property type="entry name" value="Anthracycline_SecMetBiosynth"/>
</dbReference>
<dbReference type="InterPro" id="IPR037523">
    <property type="entry name" value="VOC_core"/>
</dbReference>
<dbReference type="InterPro" id="IPR029068">
    <property type="entry name" value="Glyas_Bleomycin-R_OHBP_Dase"/>
</dbReference>
<dbReference type="AlphaFoldDB" id="A0A919PP32"/>
<dbReference type="InterPro" id="IPR004360">
    <property type="entry name" value="Glyas_Fos-R_dOase_dom"/>
</dbReference>
<proteinExistence type="predicted"/>
<feature type="domain" description="VOC" evidence="1">
    <location>
        <begin position="3"/>
        <end position="110"/>
    </location>
</feature>
<gene>
    <name evidence="2" type="ORF">Dsi01nite_039610</name>
</gene>
<name>A0A919PP32_9ACTN</name>
<dbReference type="EMBL" id="BONQ01000058">
    <property type="protein sequence ID" value="GIG45920.1"/>
    <property type="molecule type" value="Genomic_DNA"/>
</dbReference>
<dbReference type="SUPFAM" id="SSF54593">
    <property type="entry name" value="Glyoxalase/Bleomycin resistance protein/Dihydroxybiphenyl dioxygenase"/>
    <property type="match status" value="1"/>
</dbReference>
<organism evidence="2 3">
    <name type="scientific">Dactylosporangium siamense</name>
    <dbReference type="NCBI Taxonomy" id="685454"/>
    <lineage>
        <taxon>Bacteria</taxon>
        <taxon>Bacillati</taxon>
        <taxon>Actinomycetota</taxon>
        <taxon>Actinomycetes</taxon>
        <taxon>Micromonosporales</taxon>
        <taxon>Micromonosporaceae</taxon>
        <taxon>Dactylosporangium</taxon>
    </lineage>
</organism>
<evidence type="ECO:0000259" key="1">
    <source>
        <dbReference type="PROSITE" id="PS51819"/>
    </source>
</evidence>
<dbReference type="Pfam" id="PF00903">
    <property type="entry name" value="Glyoxalase"/>
    <property type="match status" value="1"/>
</dbReference>
<dbReference type="Gene3D" id="3.10.180.10">
    <property type="entry name" value="2,3-Dihydroxybiphenyl 1,2-Dioxygenase, domain 1"/>
    <property type="match status" value="1"/>
</dbReference>
<evidence type="ECO:0000313" key="2">
    <source>
        <dbReference type="EMBL" id="GIG45920.1"/>
    </source>
</evidence>
<comment type="caution">
    <text evidence="2">The sequence shown here is derived from an EMBL/GenBank/DDBJ whole genome shotgun (WGS) entry which is preliminary data.</text>
</comment>
<sequence length="112" mass="11871">MNGIGWFQIGVSDAQAAHRFYGDLFGWTFADDEAYQMITTPDEQSIKGGLAVGQPAHAVFCVVVEDVPGVCGRAEAAGGKVLVPPTTTDDGLVFANITDPEGNHFGIFQPRS</sequence>
<dbReference type="Proteomes" id="UP000660611">
    <property type="component" value="Unassembled WGS sequence"/>
</dbReference>